<dbReference type="HOGENOM" id="CLU_951465_0_0_1"/>
<dbReference type="GeneID" id="9462837"/>
<feature type="compositionally biased region" description="Basic and acidic residues" evidence="1">
    <location>
        <begin position="148"/>
        <end position="166"/>
    </location>
</feature>
<dbReference type="EMBL" id="DS028128">
    <property type="protein sequence ID" value="EEY54035.1"/>
    <property type="molecule type" value="Genomic_DNA"/>
</dbReference>
<dbReference type="Proteomes" id="UP000006643">
    <property type="component" value="Unassembled WGS sequence"/>
</dbReference>
<feature type="region of interest" description="Disordered" evidence="1">
    <location>
        <begin position="248"/>
        <end position="293"/>
    </location>
</feature>
<reference evidence="3" key="1">
    <citation type="journal article" date="2009" name="Nature">
        <title>Genome sequence and analysis of the Irish potato famine pathogen Phytophthora infestans.</title>
        <authorList>
            <consortium name="The Broad Institute Genome Sequencing Platform"/>
            <person name="Haas B.J."/>
            <person name="Kamoun S."/>
            <person name="Zody M.C."/>
            <person name="Jiang R.H."/>
            <person name="Handsaker R.E."/>
            <person name="Cano L.M."/>
            <person name="Grabherr M."/>
            <person name="Kodira C.D."/>
            <person name="Raffaele S."/>
            <person name="Torto-Alalibo T."/>
            <person name="Bozkurt T.O."/>
            <person name="Ah-Fong A.M."/>
            <person name="Alvarado L."/>
            <person name="Anderson V.L."/>
            <person name="Armstrong M.R."/>
            <person name="Avrova A."/>
            <person name="Baxter L."/>
            <person name="Beynon J."/>
            <person name="Boevink P.C."/>
            <person name="Bollmann S.R."/>
            <person name="Bos J.I."/>
            <person name="Bulone V."/>
            <person name="Cai G."/>
            <person name="Cakir C."/>
            <person name="Carrington J.C."/>
            <person name="Chawner M."/>
            <person name="Conti L."/>
            <person name="Costanzo S."/>
            <person name="Ewan R."/>
            <person name="Fahlgren N."/>
            <person name="Fischbach M.A."/>
            <person name="Fugelstad J."/>
            <person name="Gilroy E.M."/>
            <person name="Gnerre S."/>
            <person name="Green P.J."/>
            <person name="Grenville-Briggs L.J."/>
            <person name="Griffith J."/>
            <person name="Grunwald N.J."/>
            <person name="Horn K."/>
            <person name="Horner N.R."/>
            <person name="Hu C.H."/>
            <person name="Huitema E."/>
            <person name="Jeong D.H."/>
            <person name="Jones A.M."/>
            <person name="Jones J.D."/>
            <person name="Jones R.W."/>
            <person name="Karlsson E.K."/>
            <person name="Kunjeti S.G."/>
            <person name="Lamour K."/>
            <person name="Liu Z."/>
            <person name="Ma L."/>
            <person name="Maclean D."/>
            <person name="Chibucos M.C."/>
            <person name="McDonald H."/>
            <person name="McWalters J."/>
            <person name="Meijer H.J."/>
            <person name="Morgan W."/>
            <person name="Morris P.F."/>
            <person name="Munro C.A."/>
            <person name="O'Neill K."/>
            <person name="Ospina-Giraldo M."/>
            <person name="Pinzon A."/>
            <person name="Pritchard L."/>
            <person name="Ramsahoye B."/>
            <person name="Ren Q."/>
            <person name="Restrepo S."/>
            <person name="Roy S."/>
            <person name="Sadanandom A."/>
            <person name="Savidor A."/>
            <person name="Schornack S."/>
            <person name="Schwartz D.C."/>
            <person name="Schumann U.D."/>
            <person name="Schwessinger B."/>
            <person name="Seyer L."/>
            <person name="Sharpe T."/>
            <person name="Silvar C."/>
            <person name="Song J."/>
            <person name="Studholme D.J."/>
            <person name="Sykes S."/>
            <person name="Thines M."/>
            <person name="van de Vondervoort P.J."/>
            <person name="Phuntumart V."/>
            <person name="Wawra S."/>
            <person name="Weide R."/>
            <person name="Win J."/>
            <person name="Young C."/>
            <person name="Zhou S."/>
            <person name="Fry W."/>
            <person name="Meyers B.C."/>
            <person name="van West P."/>
            <person name="Ristaino J."/>
            <person name="Govers F."/>
            <person name="Birch P.R."/>
            <person name="Whisson S.C."/>
            <person name="Judelson H.S."/>
            <person name="Nusbaum C."/>
        </authorList>
    </citation>
    <scope>NUCLEOTIDE SEQUENCE [LARGE SCALE GENOMIC DNA]</scope>
    <source>
        <strain evidence="3">T30-4</strain>
    </source>
</reference>
<dbReference type="KEGG" id="pif:PITG_07729"/>
<evidence type="ECO:0000256" key="1">
    <source>
        <dbReference type="SAM" id="MobiDB-lite"/>
    </source>
</evidence>
<accession>D0N900</accession>
<feature type="region of interest" description="Disordered" evidence="1">
    <location>
        <begin position="148"/>
        <end position="180"/>
    </location>
</feature>
<protein>
    <submittedName>
        <fullName evidence="2">Uncharacterized protein</fullName>
    </submittedName>
</protein>
<organism evidence="2 3">
    <name type="scientific">Phytophthora infestans (strain T30-4)</name>
    <name type="common">Potato late blight agent</name>
    <dbReference type="NCBI Taxonomy" id="403677"/>
    <lineage>
        <taxon>Eukaryota</taxon>
        <taxon>Sar</taxon>
        <taxon>Stramenopiles</taxon>
        <taxon>Oomycota</taxon>
        <taxon>Peronosporomycetes</taxon>
        <taxon>Peronosporales</taxon>
        <taxon>Peronosporaceae</taxon>
        <taxon>Phytophthora</taxon>
    </lineage>
</organism>
<keyword evidence="3" id="KW-1185">Reference proteome</keyword>
<dbReference type="RefSeq" id="XP_002904666.1">
    <property type="nucleotide sequence ID" value="XM_002904620.1"/>
</dbReference>
<dbReference type="OrthoDB" id="159975at2759"/>
<dbReference type="eggNOG" id="ENOG502SMV3">
    <property type="taxonomic scope" value="Eukaryota"/>
</dbReference>
<dbReference type="OMA" id="GYLFAHK"/>
<feature type="region of interest" description="Disordered" evidence="1">
    <location>
        <begin position="111"/>
        <end position="131"/>
    </location>
</feature>
<name>D0N900_PHYIT</name>
<evidence type="ECO:0000313" key="2">
    <source>
        <dbReference type="EMBL" id="EEY54035.1"/>
    </source>
</evidence>
<gene>
    <name evidence="2" type="ORF">PITG_07729</name>
</gene>
<dbReference type="AlphaFoldDB" id="D0N900"/>
<evidence type="ECO:0000313" key="3">
    <source>
        <dbReference type="Proteomes" id="UP000006643"/>
    </source>
</evidence>
<feature type="compositionally biased region" description="Acidic residues" evidence="1">
    <location>
        <begin position="259"/>
        <end position="279"/>
    </location>
</feature>
<dbReference type="InParanoid" id="D0N900"/>
<dbReference type="VEuPathDB" id="FungiDB:PITG_07729"/>
<sequence length="293" mass="32856">MTGDGDEAVYASILADVKRSELHNQLHKVLQAASDHLRPSGDWLPITLQTQLKSIEELHSRLETAVDALEMNAKGKRAKKRKRPLAKETLEPEKEDEVVLVEVRGSLQDKLNRNHSNTTTAKKRDTFEQQEGSDVECLEVIDLGTRRSDAAIDDRNSEEAVERRAENPAQEQQENGDSDVEVIEVVAAERRTELNVKEQRDVDVMSESDELPCGLVRLTRDATPVEAMHETGAQDTVESPIELEVLDTSDSEQSVMEMSDAEEIAIELDVPDSDSDDDFSPCKELRRKPMNLE</sequence>
<proteinExistence type="predicted"/>